<dbReference type="RefSeq" id="WP_344697161.1">
    <property type="nucleotide sequence ID" value="NZ_BAABBR010000001.1"/>
</dbReference>
<protein>
    <submittedName>
        <fullName evidence="2">Uncharacterized protein</fullName>
    </submittedName>
</protein>
<dbReference type="EMBL" id="BAABBR010000001">
    <property type="protein sequence ID" value="GAA4040877.1"/>
    <property type="molecule type" value="Genomic_DNA"/>
</dbReference>
<feature type="compositionally biased region" description="Basic and acidic residues" evidence="1">
    <location>
        <begin position="1"/>
        <end position="12"/>
    </location>
</feature>
<evidence type="ECO:0000313" key="3">
    <source>
        <dbReference type="Proteomes" id="UP001424459"/>
    </source>
</evidence>
<evidence type="ECO:0000313" key="2">
    <source>
        <dbReference type="EMBL" id="GAA4040877.1"/>
    </source>
</evidence>
<reference evidence="3" key="1">
    <citation type="journal article" date="2019" name="Int. J. Syst. Evol. Microbiol.">
        <title>The Global Catalogue of Microorganisms (GCM) 10K type strain sequencing project: providing services to taxonomists for standard genome sequencing and annotation.</title>
        <authorList>
            <consortium name="The Broad Institute Genomics Platform"/>
            <consortium name="The Broad Institute Genome Sequencing Center for Infectious Disease"/>
            <person name="Wu L."/>
            <person name="Ma J."/>
        </authorList>
    </citation>
    <scope>NUCLEOTIDE SEQUENCE [LARGE SCALE GENOMIC DNA]</scope>
    <source>
        <strain evidence="3">JCM 17564</strain>
    </source>
</reference>
<accession>A0ABP7UD80</accession>
<feature type="region of interest" description="Disordered" evidence="1">
    <location>
        <begin position="1"/>
        <end position="20"/>
    </location>
</feature>
<keyword evidence="3" id="KW-1185">Reference proteome</keyword>
<comment type="caution">
    <text evidence="2">The sequence shown here is derived from an EMBL/GenBank/DDBJ whole genome shotgun (WGS) entry which is preliminary data.</text>
</comment>
<gene>
    <name evidence="2" type="ORF">GCM10022281_22300</name>
</gene>
<evidence type="ECO:0000256" key="1">
    <source>
        <dbReference type="SAM" id="MobiDB-lite"/>
    </source>
</evidence>
<organism evidence="2 3">
    <name type="scientific">Sphingomonas rosea</name>
    <dbReference type="NCBI Taxonomy" id="335605"/>
    <lineage>
        <taxon>Bacteria</taxon>
        <taxon>Pseudomonadati</taxon>
        <taxon>Pseudomonadota</taxon>
        <taxon>Alphaproteobacteria</taxon>
        <taxon>Sphingomonadales</taxon>
        <taxon>Sphingomonadaceae</taxon>
        <taxon>Sphingomonas</taxon>
    </lineage>
</organism>
<dbReference type="Proteomes" id="UP001424459">
    <property type="component" value="Unassembled WGS sequence"/>
</dbReference>
<name>A0ABP7UD80_9SPHN</name>
<sequence length="63" mass="6895">MHGSDNDHDQAEHSASVPAPEHVPHALLTELGIVSRQQTSFEWGGFRYTNALDAIAAAKRARK</sequence>
<proteinExistence type="predicted"/>